<dbReference type="Proteomes" id="UP000000657">
    <property type="component" value="Chromosome"/>
</dbReference>
<dbReference type="SUPFAM" id="SSF51197">
    <property type="entry name" value="Clavaminate synthase-like"/>
    <property type="match status" value="1"/>
</dbReference>
<name>Q0REX4_FRAAA</name>
<gene>
    <name evidence="1" type="ordered locus">FRAAL5346</name>
</gene>
<dbReference type="HOGENOM" id="CLU_697836_0_0_11"/>
<protein>
    <recommendedName>
        <fullName evidence="3">Phytanoyl-CoA dioxygenase</fullName>
    </recommendedName>
</protein>
<dbReference type="OrthoDB" id="2560571at2"/>
<dbReference type="AlphaFoldDB" id="Q0REX4"/>
<evidence type="ECO:0000313" key="2">
    <source>
        <dbReference type="Proteomes" id="UP000000657"/>
    </source>
</evidence>
<dbReference type="STRING" id="326424.FRAAL5346"/>
<dbReference type="PANTHER" id="PTHR20883:SF48">
    <property type="entry name" value="ECTOINE DIOXYGENASE"/>
    <property type="match status" value="1"/>
</dbReference>
<sequence length="395" mass="43276">MITPLGALPYEISAGDRADPEVYDREGHLVGRGVLEPEVLRRLRTPLIEALVADGHVAVVEGEKDRFAWCGDASSFDRRLDRYRDGLTAACEELVVATGIASRAVEAMWGRRPAIWRFTRVFVMVPGDPDRVHRDGWYMLGAGAPDEHLNLWIPLTRADEGDGTLALAVGTHRMADQPAEVAVAHPMHSEVLVNTGNPPPAEVLAPLWRTTTFELGDAVAFRPDSVHSASANTGQNLRIAIGLHAQDARLPLSPRAGLTLDPGRDLIAVEWLTLAVLAVQPSTPWLARQAFLPRGIIGRLWTQQLDELTLSAFPVLERRGLIEPHEIQPQADEVNHRYFHATARGCSEVRQWLVGSGPVDDHLRAVRLLFAEWLGIGGSSLLTNQGGWLSGPGSW</sequence>
<accession>Q0REX4</accession>
<reference evidence="1 2" key="1">
    <citation type="journal article" date="2007" name="Genome Res.">
        <title>Genome characteristics of facultatively symbiotic Frankia sp. strains reflect host range and host plant biogeography.</title>
        <authorList>
            <person name="Normand P."/>
            <person name="Lapierre P."/>
            <person name="Tisa L.S."/>
            <person name="Gogarten J.P."/>
            <person name="Alloisio N."/>
            <person name="Bagnarol E."/>
            <person name="Bassi C.A."/>
            <person name="Berry A.M."/>
            <person name="Bickhart D.M."/>
            <person name="Choisne N."/>
            <person name="Couloux A."/>
            <person name="Cournoyer B."/>
            <person name="Cruveiller S."/>
            <person name="Daubin V."/>
            <person name="Demange N."/>
            <person name="Francino M.P."/>
            <person name="Goltsman E."/>
            <person name="Huang Y."/>
            <person name="Kopp O.R."/>
            <person name="Labarre L."/>
            <person name="Lapidus A."/>
            <person name="Lavire C."/>
            <person name="Marechal J."/>
            <person name="Martinez M."/>
            <person name="Mastronunzio J.E."/>
            <person name="Mullin B.C."/>
            <person name="Niemann J."/>
            <person name="Pujic P."/>
            <person name="Rawnsley T."/>
            <person name="Rouy Z."/>
            <person name="Schenowitz C."/>
            <person name="Sellstedt A."/>
            <person name="Tavares F."/>
            <person name="Tomkins J.P."/>
            <person name="Vallenet D."/>
            <person name="Valverde C."/>
            <person name="Wall L.G."/>
            <person name="Wang Y."/>
            <person name="Medigue C."/>
            <person name="Benson D.R."/>
        </authorList>
    </citation>
    <scope>NUCLEOTIDE SEQUENCE [LARGE SCALE GENOMIC DNA]</scope>
    <source>
        <strain evidence="2">DSM 45986 / CECT 9034 / ACN14a</strain>
    </source>
</reference>
<dbReference type="GO" id="GO:0005506">
    <property type="term" value="F:iron ion binding"/>
    <property type="evidence" value="ECO:0007669"/>
    <property type="project" value="UniProtKB-ARBA"/>
</dbReference>
<keyword evidence="2" id="KW-1185">Reference proteome</keyword>
<dbReference type="EMBL" id="CT573213">
    <property type="protein sequence ID" value="CAJ63979.1"/>
    <property type="molecule type" value="Genomic_DNA"/>
</dbReference>
<evidence type="ECO:0008006" key="3">
    <source>
        <dbReference type="Google" id="ProtNLM"/>
    </source>
</evidence>
<dbReference type="KEGG" id="fal:FRAAL5346"/>
<dbReference type="RefSeq" id="WP_011606432.1">
    <property type="nucleotide sequence ID" value="NC_008278.1"/>
</dbReference>
<dbReference type="InterPro" id="IPR008775">
    <property type="entry name" value="Phytyl_CoA_dOase-like"/>
</dbReference>
<dbReference type="Pfam" id="PF05721">
    <property type="entry name" value="PhyH"/>
    <property type="match status" value="1"/>
</dbReference>
<dbReference type="Gene3D" id="2.60.120.620">
    <property type="entry name" value="q2cbj1_9rhob like domain"/>
    <property type="match status" value="1"/>
</dbReference>
<evidence type="ECO:0000313" key="1">
    <source>
        <dbReference type="EMBL" id="CAJ63979.1"/>
    </source>
</evidence>
<organism evidence="1 2">
    <name type="scientific">Frankia alni (strain DSM 45986 / CECT 9034 / ACN14a)</name>
    <dbReference type="NCBI Taxonomy" id="326424"/>
    <lineage>
        <taxon>Bacteria</taxon>
        <taxon>Bacillati</taxon>
        <taxon>Actinomycetota</taxon>
        <taxon>Actinomycetes</taxon>
        <taxon>Frankiales</taxon>
        <taxon>Frankiaceae</taxon>
        <taxon>Frankia</taxon>
    </lineage>
</organism>
<proteinExistence type="predicted"/>
<dbReference type="PANTHER" id="PTHR20883">
    <property type="entry name" value="PHYTANOYL-COA DIOXYGENASE DOMAIN CONTAINING 1"/>
    <property type="match status" value="1"/>
</dbReference>
<dbReference type="GO" id="GO:0016706">
    <property type="term" value="F:2-oxoglutarate-dependent dioxygenase activity"/>
    <property type="evidence" value="ECO:0007669"/>
    <property type="project" value="UniProtKB-ARBA"/>
</dbReference>